<protein>
    <submittedName>
        <fullName evidence="1">Uncharacterized protein</fullName>
    </submittedName>
</protein>
<comment type="caution">
    <text evidence="1">The sequence shown here is derived from an EMBL/GenBank/DDBJ whole genome shotgun (WGS) entry which is preliminary data.</text>
</comment>
<accession>A0A4Z1H4Q8</accession>
<dbReference type="Proteomes" id="UP000297814">
    <property type="component" value="Unassembled WGS sequence"/>
</dbReference>
<dbReference type="EMBL" id="PQXK01000039">
    <property type="protein sequence ID" value="TGO40267.1"/>
    <property type="molecule type" value="Genomic_DNA"/>
</dbReference>
<evidence type="ECO:0000313" key="1">
    <source>
        <dbReference type="EMBL" id="TGO40267.1"/>
    </source>
</evidence>
<keyword evidence="2" id="KW-1185">Reference proteome</keyword>
<evidence type="ECO:0000313" key="2">
    <source>
        <dbReference type="Proteomes" id="UP000297814"/>
    </source>
</evidence>
<sequence>MTLAMILAMEPNDDVDPGYKVLPLCAGLYSDDMGIGISKKKGIFQITREIIPNEWTFVMIVEEESYKLIGKEMARTDTQSLARYAFVSAERSPTSSASGDILSTLIVADVKQCLESNFAKHGQGWREGFLEWWGDQVANSWKYPLKFCGRKEIESVIKSIKFTPVAEHSNTAYEIGLGRDKRSQLSSMLGFGMAICSSFCPVMALGFFESHEPSYFRVHLHPTLPSEIHSSLALAKVFLLSISPRSSLSFDNDS</sequence>
<gene>
    <name evidence="1" type="ORF">BHYA_0039g00080</name>
</gene>
<organism evidence="1 2">
    <name type="scientific">Botrytis hyacinthi</name>
    <dbReference type="NCBI Taxonomy" id="278943"/>
    <lineage>
        <taxon>Eukaryota</taxon>
        <taxon>Fungi</taxon>
        <taxon>Dikarya</taxon>
        <taxon>Ascomycota</taxon>
        <taxon>Pezizomycotina</taxon>
        <taxon>Leotiomycetes</taxon>
        <taxon>Helotiales</taxon>
        <taxon>Sclerotiniaceae</taxon>
        <taxon>Botrytis</taxon>
    </lineage>
</organism>
<name>A0A4Z1H4Q8_9HELO</name>
<reference evidence="1 2" key="1">
    <citation type="submission" date="2017-12" db="EMBL/GenBank/DDBJ databases">
        <title>Comparative genomics of Botrytis spp.</title>
        <authorList>
            <person name="Valero-Jimenez C.A."/>
            <person name="Tapia P."/>
            <person name="Veloso J."/>
            <person name="Silva-Moreno E."/>
            <person name="Staats M."/>
            <person name="Valdes J.H."/>
            <person name="Van Kan J.A.L."/>
        </authorList>
    </citation>
    <scope>NUCLEOTIDE SEQUENCE [LARGE SCALE GENOMIC DNA]</scope>
    <source>
        <strain evidence="1 2">Bh0001</strain>
    </source>
</reference>
<dbReference type="AlphaFoldDB" id="A0A4Z1H4Q8"/>
<proteinExistence type="predicted"/>